<dbReference type="Proteomes" id="UP000283295">
    <property type="component" value="Unassembled WGS sequence"/>
</dbReference>
<reference evidence="1 2" key="1">
    <citation type="submission" date="2018-08" db="EMBL/GenBank/DDBJ databases">
        <title>A genome reference for cultivated species of the human gut microbiota.</title>
        <authorList>
            <person name="Zou Y."/>
            <person name="Xue W."/>
            <person name="Luo G."/>
        </authorList>
    </citation>
    <scope>NUCLEOTIDE SEQUENCE [LARGE SCALE GENOMIC DNA]</scope>
    <source>
        <strain evidence="1 2">AF22-21</strain>
    </source>
</reference>
<evidence type="ECO:0000313" key="2">
    <source>
        <dbReference type="Proteomes" id="UP000283295"/>
    </source>
</evidence>
<protein>
    <submittedName>
        <fullName evidence="1">Uncharacterized protein</fullName>
    </submittedName>
</protein>
<evidence type="ECO:0000313" key="1">
    <source>
        <dbReference type="EMBL" id="RGS44401.1"/>
    </source>
</evidence>
<name>A0A3R5ZQW5_9FIRM</name>
<comment type="caution">
    <text evidence="1">The sequence shown here is derived from an EMBL/GenBank/DDBJ whole genome shotgun (WGS) entry which is preliminary data.</text>
</comment>
<gene>
    <name evidence="1" type="ORF">DWX94_01010</name>
</gene>
<organism evidence="1 2">
    <name type="scientific">Coprococcus eutactus</name>
    <dbReference type="NCBI Taxonomy" id="33043"/>
    <lineage>
        <taxon>Bacteria</taxon>
        <taxon>Bacillati</taxon>
        <taxon>Bacillota</taxon>
        <taxon>Clostridia</taxon>
        <taxon>Lachnospirales</taxon>
        <taxon>Lachnospiraceae</taxon>
        <taxon>Coprococcus</taxon>
    </lineage>
</organism>
<proteinExistence type="predicted"/>
<sequence length="228" mass="26689">MFYKYRKSENTVRVLLIYLLLNNLNISEKMLVEEVEETRMFGLKIRKLYGVTDEVVDVRAIENEIESIQNPVICSPLSYEYYNDSPQIYVHTAHSKDSPLWINDMGVISRYMVMTDSCIISSNSANPVGKCEQGLGFMYFYDYVLKGQTSIGRWKATFQDNVFRIYYSSPEAKGSENMIEELLYEAIEIDRTSTYKMVLYIINKVMPQIEKIQPDNFDVEEYKRVVKD</sequence>
<dbReference type="EMBL" id="QRVK01000001">
    <property type="protein sequence ID" value="RGS44401.1"/>
    <property type="molecule type" value="Genomic_DNA"/>
</dbReference>
<dbReference type="AlphaFoldDB" id="A0A3R5ZQW5"/>
<accession>A0A3R5ZQW5</accession>